<dbReference type="OrthoDB" id="9861760at2"/>
<reference evidence="2 3" key="1">
    <citation type="submission" date="2014-08" db="EMBL/GenBank/DDBJ databases">
        <title>Genomic and Phenotypic Diversity of Colwellia psychrerythraea strains from Disparate Marine Basins.</title>
        <authorList>
            <person name="Techtmann S.M."/>
            <person name="Stelling S.C."/>
            <person name="Utturkar S.M."/>
            <person name="Alshibli N."/>
            <person name="Harris A."/>
            <person name="Brown S.D."/>
            <person name="Hazen T.C."/>
        </authorList>
    </citation>
    <scope>NUCLEOTIDE SEQUENCE [LARGE SCALE GENOMIC DNA]</scope>
    <source>
        <strain evidence="2 3">GAB14E</strain>
    </source>
</reference>
<evidence type="ECO:0008006" key="4">
    <source>
        <dbReference type="Google" id="ProtNLM"/>
    </source>
</evidence>
<keyword evidence="1" id="KW-0732">Signal</keyword>
<accession>A0A099KHW4</accession>
<feature type="chain" id="PRO_5001948664" description="PEP motif anchor domain protein" evidence="1">
    <location>
        <begin position="27"/>
        <end position="170"/>
    </location>
</feature>
<feature type="signal peptide" evidence="1">
    <location>
        <begin position="1"/>
        <end position="26"/>
    </location>
</feature>
<organism evidence="2 3">
    <name type="scientific">Colwellia psychrerythraea</name>
    <name type="common">Vibrio psychroerythus</name>
    <dbReference type="NCBI Taxonomy" id="28229"/>
    <lineage>
        <taxon>Bacteria</taxon>
        <taxon>Pseudomonadati</taxon>
        <taxon>Pseudomonadota</taxon>
        <taxon>Gammaproteobacteria</taxon>
        <taxon>Alteromonadales</taxon>
        <taxon>Colwelliaceae</taxon>
        <taxon>Colwellia</taxon>
    </lineage>
</organism>
<dbReference type="PATRIC" id="fig|28229.3.peg.4152"/>
<gene>
    <name evidence="2" type="ORF">GAB14E_4174</name>
</gene>
<evidence type="ECO:0000313" key="2">
    <source>
        <dbReference type="EMBL" id="KGJ89178.1"/>
    </source>
</evidence>
<protein>
    <recommendedName>
        <fullName evidence="4">PEP motif anchor domain protein</fullName>
    </recommendedName>
</protein>
<proteinExistence type="predicted"/>
<name>A0A099KHW4_COLPS</name>
<dbReference type="AlphaFoldDB" id="A0A099KHW4"/>
<evidence type="ECO:0000313" key="3">
    <source>
        <dbReference type="Proteomes" id="UP000029868"/>
    </source>
</evidence>
<evidence type="ECO:0000256" key="1">
    <source>
        <dbReference type="SAM" id="SignalP"/>
    </source>
</evidence>
<dbReference type="EMBL" id="JQEC01000057">
    <property type="protein sequence ID" value="KGJ89178.1"/>
    <property type="molecule type" value="Genomic_DNA"/>
</dbReference>
<dbReference type="Proteomes" id="UP000029868">
    <property type="component" value="Unassembled WGS sequence"/>
</dbReference>
<comment type="caution">
    <text evidence="2">The sequence shown here is derived from an EMBL/GenBank/DDBJ whole genome shotgun (WGS) entry which is preliminary data.</text>
</comment>
<dbReference type="RefSeq" id="WP_033084065.1">
    <property type="nucleotide sequence ID" value="NZ_JQEC01000057.1"/>
</dbReference>
<sequence length="170" mass="18753">MNIKFNFLKALIPLVLCFGFITNAQAGLITNYDLADVNSGVSSNSVKDWFSLEISNEFDFFTLSFNWKDQGWGNRKGKLFYNLSDTGWISFGLLAEHVFTEQMVTITRSQLASFTQAATLNFGYRVGGGGGHRLQVNNATLAVTNIPTPTTLTIFALALLGLASRRLNNL</sequence>